<accession>A0A1Y1JIR1</accession>
<dbReference type="GO" id="GO:0005730">
    <property type="term" value="C:nucleolus"/>
    <property type="evidence" value="ECO:0007669"/>
    <property type="project" value="UniProtKB-SubCell"/>
</dbReference>
<gene>
    <name evidence="6" type="ORF">PGO_061290</name>
</gene>
<evidence type="ECO:0000259" key="5">
    <source>
        <dbReference type="PROSITE" id="PS50833"/>
    </source>
</evidence>
<evidence type="ECO:0000256" key="1">
    <source>
        <dbReference type="ARBA" id="ARBA00004604"/>
    </source>
</evidence>
<dbReference type="GO" id="GO:0019843">
    <property type="term" value="F:rRNA binding"/>
    <property type="evidence" value="ECO:0007669"/>
    <property type="project" value="UniProtKB-UniRule"/>
</dbReference>
<evidence type="ECO:0000256" key="2">
    <source>
        <dbReference type="ARBA" id="ARBA00010782"/>
    </source>
</evidence>
<dbReference type="InterPro" id="IPR039770">
    <property type="entry name" value="Rpf2"/>
</dbReference>
<reference evidence="7" key="1">
    <citation type="submission" date="2017-04" db="EMBL/GenBank/DDBJ databases">
        <title>Plasmodium gonderi genome.</title>
        <authorList>
            <person name="Arisue N."/>
            <person name="Honma H."/>
            <person name="Kawai S."/>
            <person name="Tougan T."/>
            <person name="Tanabe K."/>
            <person name="Horii T."/>
        </authorList>
    </citation>
    <scope>NUCLEOTIDE SEQUENCE [LARGE SCALE GENOMIC DNA]</scope>
    <source>
        <strain evidence="7">ATCC 30045</strain>
    </source>
</reference>
<comment type="similarity">
    <text evidence="2 4">Belongs to the RPF2 family.</text>
</comment>
<proteinExistence type="inferred from homology"/>
<dbReference type="OMA" id="VGLKPMF"/>
<name>A0A1Y1JIR1_PLAGO</name>
<organism evidence="6 7">
    <name type="scientific">Plasmodium gonderi</name>
    <dbReference type="NCBI Taxonomy" id="77519"/>
    <lineage>
        <taxon>Eukaryota</taxon>
        <taxon>Sar</taxon>
        <taxon>Alveolata</taxon>
        <taxon>Apicomplexa</taxon>
        <taxon>Aconoidasida</taxon>
        <taxon>Haemosporida</taxon>
        <taxon>Plasmodiidae</taxon>
        <taxon>Plasmodium</taxon>
        <taxon>Plasmodium (Plasmodium)</taxon>
    </lineage>
</organism>
<dbReference type="GeneID" id="39746696"/>
<dbReference type="PROSITE" id="PS50833">
    <property type="entry name" value="BRIX"/>
    <property type="match status" value="1"/>
</dbReference>
<dbReference type="Proteomes" id="UP000195521">
    <property type="component" value="Unassembled WGS sequence"/>
</dbReference>
<evidence type="ECO:0000313" key="7">
    <source>
        <dbReference type="Proteomes" id="UP000195521"/>
    </source>
</evidence>
<feature type="domain" description="Brix" evidence="5">
    <location>
        <begin position="41"/>
        <end position="288"/>
    </location>
</feature>
<dbReference type="SMART" id="SM00879">
    <property type="entry name" value="Brix"/>
    <property type="match status" value="1"/>
</dbReference>
<keyword evidence="3 4" id="KW-0539">Nucleus</keyword>
<evidence type="ECO:0000313" key="6">
    <source>
        <dbReference type="EMBL" id="GAW79984.1"/>
    </source>
</evidence>
<dbReference type="EMBL" id="BDQF01000007">
    <property type="protein sequence ID" value="GAW79984.1"/>
    <property type="molecule type" value="Genomic_DNA"/>
</dbReference>
<dbReference type="GO" id="GO:0000027">
    <property type="term" value="P:ribosomal large subunit assembly"/>
    <property type="evidence" value="ECO:0007669"/>
    <property type="project" value="InterPro"/>
</dbReference>
<comment type="caution">
    <text evidence="6">The sequence shown here is derived from an EMBL/GenBank/DDBJ whole genome shotgun (WGS) entry which is preliminary data.</text>
</comment>
<keyword evidence="7" id="KW-1185">Reference proteome</keyword>
<evidence type="ECO:0000256" key="4">
    <source>
        <dbReference type="RuleBase" id="RU367086"/>
    </source>
</evidence>
<evidence type="ECO:0000256" key="3">
    <source>
        <dbReference type="ARBA" id="ARBA00023242"/>
    </source>
</evidence>
<dbReference type="Pfam" id="PF04427">
    <property type="entry name" value="Brix"/>
    <property type="match status" value="1"/>
</dbReference>
<dbReference type="PANTHER" id="PTHR12728">
    <property type="entry name" value="BRIX DOMAIN CONTAINING PROTEIN"/>
    <property type="match status" value="1"/>
</dbReference>
<dbReference type="GO" id="GO:0000463">
    <property type="term" value="P:maturation of LSU-rRNA from tricistronic rRNA transcript (SSU-rRNA, 5.8S rRNA, LSU-rRNA)"/>
    <property type="evidence" value="ECO:0007669"/>
    <property type="project" value="TreeGrafter"/>
</dbReference>
<sequence>MEDGENKEEIIEGLENRKAKTRKGNIILKKRIEGELHEGSKNCLFISSNKRTEELRNFMQDLYNIQKPLTCYMPKLHTNLADILTKLNDLVDICIHNSCSFFFSIFSTKKKPSRFLLGRLYNNNLFDYYVFSLLSYIPISLFSNSRNILCDTKPIVLIQGTYFDQNEITRNLKNVLFDFFKHRNVDSVSTAGVHRLIVISACEATAAPKVSAKEVNESEVGTDQVNKPKVDQANRTVDGQTPHIMFFRQYLLKKEIFLLSTEGDLSPLEEIGPRFEFVLENCQVADYHLFQEATKNVHVELSKKRKKKLKKVKIDEFGNSIKKVYVQKQNFEKLHTRHTKLLNRVKKVQERRV</sequence>
<dbReference type="PANTHER" id="PTHR12728:SF0">
    <property type="entry name" value="RIBOSOME PRODUCTION FACTOR 2 HOMOLOG"/>
    <property type="match status" value="1"/>
</dbReference>
<comment type="subcellular location">
    <subcellularLocation>
        <location evidence="1 4">Nucleus</location>
        <location evidence="1 4">Nucleolus</location>
    </subcellularLocation>
</comment>
<protein>
    <recommendedName>
        <fullName evidence="4">Ribosome production factor 2 homolog</fullName>
    </recommendedName>
    <alternativeName>
        <fullName evidence="4">Ribosome biogenesis protein RPF2 homolog</fullName>
    </alternativeName>
</protein>
<dbReference type="AlphaFoldDB" id="A0A1Y1JIR1"/>
<dbReference type="RefSeq" id="XP_028542573.1">
    <property type="nucleotide sequence ID" value="XM_028686772.1"/>
</dbReference>
<dbReference type="OrthoDB" id="407658at2759"/>
<dbReference type="InterPro" id="IPR007109">
    <property type="entry name" value="Brix"/>
</dbReference>